<reference evidence="8" key="1">
    <citation type="submission" date="2020-08" db="EMBL/GenBank/DDBJ databases">
        <title>Ramlibacter sp. GTP1 16S ribosomal RNA gene genome sequencing and assembly.</title>
        <authorList>
            <person name="Kang M."/>
        </authorList>
    </citation>
    <scope>NUCLEOTIDE SEQUENCE</scope>
    <source>
        <strain evidence="8">GTP1</strain>
    </source>
</reference>
<dbReference type="InterPro" id="IPR036909">
    <property type="entry name" value="Cyt_c-like_dom_sf"/>
</dbReference>
<keyword evidence="5 6" id="KW-0408">Iron</keyword>
<evidence type="ECO:0000259" key="7">
    <source>
        <dbReference type="PROSITE" id="PS51007"/>
    </source>
</evidence>
<proteinExistence type="predicted"/>
<dbReference type="Pfam" id="PF03150">
    <property type="entry name" value="CCP_MauG"/>
    <property type="match status" value="1"/>
</dbReference>
<dbReference type="InterPro" id="IPR009056">
    <property type="entry name" value="Cyt_c-like_dom"/>
</dbReference>
<protein>
    <submittedName>
        <fullName evidence="8">C-type cytochrome</fullName>
    </submittedName>
</protein>
<evidence type="ECO:0000256" key="6">
    <source>
        <dbReference type="PROSITE-ProRule" id="PRU00433"/>
    </source>
</evidence>
<dbReference type="PANTHER" id="PTHR30600">
    <property type="entry name" value="CYTOCHROME C PEROXIDASE-RELATED"/>
    <property type="match status" value="1"/>
</dbReference>
<accession>A0A923M7A1</accession>
<dbReference type="Gene3D" id="1.10.760.10">
    <property type="entry name" value="Cytochrome c-like domain"/>
    <property type="match status" value="2"/>
</dbReference>
<comment type="caution">
    <text evidence="8">The sequence shown here is derived from an EMBL/GenBank/DDBJ whole genome shotgun (WGS) entry which is preliminary data.</text>
</comment>
<evidence type="ECO:0000256" key="1">
    <source>
        <dbReference type="ARBA" id="ARBA00004196"/>
    </source>
</evidence>
<evidence type="ECO:0000256" key="3">
    <source>
        <dbReference type="ARBA" id="ARBA00022723"/>
    </source>
</evidence>
<comment type="subcellular location">
    <subcellularLocation>
        <location evidence="1">Cell envelope</location>
    </subcellularLocation>
</comment>
<evidence type="ECO:0000313" key="9">
    <source>
        <dbReference type="Proteomes" id="UP000596827"/>
    </source>
</evidence>
<dbReference type="AlphaFoldDB" id="A0A923M7A1"/>
<dbReference type="GO" id="GO:0030313">
    <property type="term" value="C:cell envelope"/>
    <property type="evidence" value="ECO:0007669"/>
    <property type="project" value="UniProtKB-SubCell"/>
</dbReference>
<keyword evidence="4" id="KW-0560">Oxidoreductase</keyword>
<sequence length="350" mass="37156">MPVIVAGAQKRGGTPVERPLFHTGPLILEDLPVNWKLPAALAATAAGLALANGTPPAEPIKPLPPPPVVDAAKADLGKALFFDRRFSKDNSVSCASCHAFDKGGAYAAARPTGVGGKEHGLNSPTIFNSAYNFRQLWSGGQPGIEGVVDAVVKSPVVFGSSWPEVLTKLAADGALAAKFRKAYPDGMTAANAANALGEYTRTLTTPNARFDQYLRGKADAITPDERAGYELFKKYGCVACHQGVNVGGNMFQKFGVMGDYFAARGNVKTADYGRFNVTGRESDRYVFKVPSLRNVALTAPYFHDGSADTLPQAVQVMFTYQLGRSASPQDVELIVKFLGTLTGEQPKGAQ</sequence>
<dbReference type="GO" id="GO:0020037">
    <property type="term" value="F:heme binding"/>
    <property type="evidence" value="ECO:0007669"/>
    <property type="project" value="InterPro"/>
</dbReference>
<dbReference type="PANTHER" id="PTHR30600:SF7">
    <property type="entry name" value="CYTOCHROME C PEROXIDASE-RELATED"/>
    <property type="match status" value="1"/>
</dbReference>
<dbReference type="PROSITE" id="PS51007">
    <property type="entry name" value="CYTC"/>
    <property type="match status" value="2"/>
</dbReference>
<dbReference type="InterPro" id="IPR051395">
    <property type="entry name" value="Cytochrome_c_Peroxidase/MauG"/>
</dbReference>
<evidence type="ECO:0000256" key="4">
    <source>
        <dbReference type="ARBA" id="ARBA00023002"/>
    </source>
</evidence>
<name>A0A923M7A1_9BURK</name>
<dbReference type="InterPro" id="IPR004852">
    <property type="entry name" value="Di-haem_cyt_c_peroxidsae"/>
</dbReference>
<dbReference type="SUPFAM" id="SSF46626">
    <property type="entry name" value="Cytochrome c"/>
    <property type="match status" value="2"/>
</dbReference>
<feature type="domain" description="Cytochrome c" evidence="7">
    <location>
        <begin position="223"/>
        <end position="342"/>
    </location>
</feature>
<organism evidence="8 9">
    <name type="scientific">Ramlibacter albus</name>
    <dbReference type="NCBI Taxonomy" id="2079448"/>
    <lineage>
        <taxon>Bacteria</taxon>
        <taxon>Pseudomonadati</taxon>
        <taxon>Pseudomonadota</taxon>
        <taxon>Betaproteobacteria</taxon>
        <taxon>Burkholderiales</taxon>
        <taxon>Comamonadaceae</taxon>
        <taxon>Ramlibacter</taxon>
    </lineage>
</organism>
<keyword evidence="9" id="KW-1185">Reference proteome</keyword>
<dbReference type="Proteomes" id="UP000596827">
    <property type="component" value="Unassembled WGS sequence"/>
</dbReference>
<dbReference type="GO" id="GO:0009055">
    <property type="term" value="F:electron transfer activity"/>
    <property type="evidence" value="ECO:0007669"/>
    <property type="project" value="InterPro"/>
</dbReference>
<feature type="domain" description="Cytochrome c" evidence="7">
    <location>
        <begin position="72"/>
        <end position="204"/>
    </location>
</feature>
<evidence type="ECO:0000313" key="8">
    <source>
        <dbReference type="EMBL" id="MBC5765061.1"/>
    </source>
</evidence>
<dbReference type="GO" id="GO:0004130">
    <property type="term" value="F:cytochrome-c peroxidase activity"/>
    <property type="evidence" value="ECO:0007669"/>
    <property type="project" value="TreeGrafter"/>
</dbReference>
<evidence type="ECO:0000256" key="5">
    <source>
        <dbReference type="ARBA" id="ARBA00023004"/>
    </source>
</evidence>
<gene>
    <name evidence="8" type="ORF">H8R02_11400</name>
</gene>
<dbReference type="GO" id="GO:0046872">
    <property type="term" value="F:metal ion binding"/>
    <property type="evidence" value="ECO:0007669"/>
    <property type="project" value="UniProtKB-KW"/>
</dbReference>
<keyword evidence="2 6" id="KW-0349">Heme</keyword>
<dbReference type="EMBL" id="JACORU010000003">
    <property type="protein sequence ID" value="MBC5765061.1"/>
    <property type="molecule type" value="Genomic_DNA"/>
</dbReference>
<keyword evidence="3 6" id="KW-0479">Metal-binding</keyword>
<evidence type="ECO:0000256" key="2">
    <source>
        <dbReference type="ARBA" id="ARBA00022617"/>
    </source>
</evidence>